<evidence type="ECO:0000313" key="5">
    <source>
        <dbReference type="EMBL" id="CAA55846.1"/>
    </source>
</evidence>
<dbReference type="InterPro" id="IPR036390">
    <property type="entry name" value="WH_DNA-bd_sf"/>
</dbReference>
<feature type="non-terminal residue" evidence="5">
    <location>
        <position position="33"/>
    </location>
</feature>
<dbReference type="PANTHER" id="PTHR11849:SF304">
    <property type="entry name" value="DNA-BINDING PROTEIN D-ETS-3"/>
    <property type="match status" value="1"/>
</dbReference>
<feature type="non-terminal residue" evidence="5">
    <location>
        <position position="1"/>
    </location>
</feature>
<evidence type="ECO:0000256" key="2">
    <source>
        <dbReference type="ARBA" id="ARBA00023125"/>
    </source>
</evidence>
<proteinExistence type="inferred from homology"/>
<evidence type="ECO:0000256" key="3">
    <source>
        <dbReference type="RuleBase" id="RU004019"/>
    </source>
</evidence>
<evidence type="ECO:0000256" key="1">
    <source>
        <dbReference type="ARBA" id="ARBA00005562"/>
    </source>
</evidence>
<dbReference type="PROSITE" id="PS50061">
    <property type="entry name" value="ETS_DOMAIN_3"/>
    <property type="match status" value="1"/>
</dbReference>
<accession>Q25575</accession>
<dbReference type="GO" id="GO:0030154">
    <property type="term" value="P:cell differentiation"/>
    <property type="evidence" value="ECO:0007669"/>
    <property type="project" value="TreeGrafter"/>
</dbReference>
<sequence length="33" mass="4099">FRVVDHDEVARRWGNRKNKKTMTYDKLSRGMRF</sequence>
<name>Q25575_9BILA</name>
<dbReference type="GO" id="GO:0000981">
    <property type="term" value="F:DNA-binding transcription factor activity, RNA polymerase II-specific"/>
    <property type="evidence" value="ECO:0007669"/>
    <property type="project" value="TreeGrafter"/>
</dbReference>
<reference evidence="5" key="1">
    <citation type="journal article" date="1993" name="Nucleic Acids Res.">
        <title>The ets multigene family is conserved throughout the Metazoa.</title>
        <authorList>
            <person name="Degnan B.M."/>
            <person name="Degnan S.M."/>
            <person name="Naganuma T."/>
            <person name="Morse D.E."/>
        </authorList>
    </citation>
    <scope>NUCLEOTIDE SEQUENCE</scope>
</reference>
<comment type="subcellular location">
    <subcellularLocation>
        <location evidence="3">Nucleus</location>
    </subcellularLocation>
</comment>
<dbReference type="AlphaFoldDB" id="Q25575"/>
<dbReference type="GO" id="GO:0043565">
    <property type="term" value="F:sequence-specific DNA binding"/>
    <property type="evidence" value="ECO:0007669"/>
    <property type="project" value="InterPro"/>
</dbReference>
<dbReference type="PANTHER" id="PTHR11849">
    <property type="entry name" value="ETS"/>
    <property type="match status" value="1"/>
</dbReference>
<dbReference type="SUPFAM" id="SSF46785">
    <property type="entry name" value="Winged helix' DNA-binding domain"/>
    <property type="match status" value="1"/>
</dbReference>
<dbReference type="Gene3D" id="1.10.10.10">
    <property type="entry name" value="Winged helix-like DNA-binding domain superfamily/Winged helix DNA-binding domain"/>
    <property type="match status" value="1"/>
</dbReference>
<dbReference type="Pfam" id="PF00178">
    <property type="entry name" value="Ets"/>
    <property type="match status" value="1"/>
</dbReference>
<dbReference type="EMBL" id="X79259">
    <property type="protein sequence ID" value="CAA55846.1"/>
    <property type="molecule type" value="Genomic_DNA"/>
</dbReference>
<dbReference type="InterPro" id="IPR046328">
    <property type="entry name" value="ETS_fam"/>
</dbReference>
<reference evidence="5" key="2">
    <citation type="submission" date="1994-05" db="EMBL/GenBank/DDBJ databases">
        <authorList>
            <person name="Degnan B.M."/>
        </authorList>
    </citation>
    <scope>NUCLEOTIDE SEQUENCE</scope>
</reference>
<feature type="domain" description="ETS" evidence="4">
    <location>
        <begin position="1"/>
        <end position="33"/>
    </location>
</feature>
<evidence type="ECO:0000259" key="4">
    <source>
        <dbReference type="PROSITE" id="PS50061"/>
    </source>
</evidence>
<comment type="similarity">
    <text evidence="1 3">Belongs to the ETS family.</text>
</comment>
<organism evidence="5">
    <name type="scientific">unidentified nematode</name>
    <dbReference type="NCBI Taxonomy" id="34511"/>
    <lineage>
        <taxon>Eukaryota</taxon>
        <taxon>Metazoa</taxon>
        <taxon>Ecdysozoa</taxon>
        <taxon>Nematoda</taxon>
    </lineage>
</organism>
<dbReference type="GO" id="GO:0005634">
    <property type="term" value="C:nucleus"/>
    <property type="evidence" value="ECO:0007669"/>
    <property type="project" value="UniProtKB-SubCell"/>
</dbReference>
<dbReference type="InterPro" id="IPR036388">
    <property type="entry name" value="WH-like_DNA-bd_sf"/>
</dbReference>
<keyword evidence="3" id="KW-0539">Nucleus</keyword>
<keyword evidence="2 3" id="KW-0238">DNA-binding</keyword>
<protein>
    <submittedName>
        <fullName evidence="5">ETS-1 protein</fullName>
    </submittedName>
</protein>
<gene>
    <name evidence="5" type="primary">ets-3</name>
</gene>
<dbReference type="InterPro" id="IPR000418">
    <property type="entry name" value="Ets_dom"/>
</dbReference>